<organism evidence="6 7">
    <name type="scientific">Streptomyces bathyalis</name>
    <dbReference type="NCBI Taxonomy" id="2710756"/>
    <lineage>
        <taxon>Bacteria</taxon>
        <taxon>Bacillati</taxon>
        <taxon>Actinomycetota</taxon>
        <taxon>Actinomycetes</taxon>
        <taxon>Kitasatosporales</taxon>
        <taxon>Streptomycetaceae</taxon>
        <taxon>Streptomyces</taxon>
    </lineage>
</organism>
<dbReference type="Gene3D" id="3.30.1050.10">
    <property type="entry name" value="SCP2 sterol-binding domain"/>
    <property type="match status" value="1"/>
</dbReference>
<accession>A0A7T1T9F4</accession>
<feature type="domain" description="N-acetyltransferase" evidence="5">
    <location>
        <begin position="3"/>
        <end position="161"/>
    </location>
</feature>
<dbReference type="GO" id="GO:0030649">
    <property type="term" value="P:aminoglycoside antibiotic catabolic process"/>
    <property type="evidence" value="ECO:0007669"/>
    <property type="project" value="TreeGrafter"/>
</dbReference>
<dbReference type="EMBL" id="CP048882">
    <property type="protein sequence ID" value="QPP08851.1"/>
    <property type="molecule type" value="Genomic_DNA"/>
</dbReference>
<dbReference type="PANTHER" id="PTHR37817">
    <property type="entry name" value="N-ACETYLTRANSFERASE EIS"/>
    <property type="match status" value="1"/>
</dbReference>
<dbReference type="GO" id="GO:0034069">
    <property type="term" value="F:aminoglycoside N-acetyltransferase activity"/>
    <property type="evidence" value="ECO:0007669"/>
    <property type="project" value="TreeGrafter"/>
</dbReference>
<dbReference type="InterPro" id="IPR025559">
    <property type="entry name" value="Eis_dom"/>
</dbReference>
<dbReference type="Gene3D" id="3.40.630.30">
    <property type="match status" value="2"/>
</dbReference>
<evidence type="ECO:0000313" key="7">
    <source>
        <dbReference type="Proteomes" id="UP000595046"/>
    </source>
</evidence>
<keyword evidence="3 4" id="KW-0012">Acyltransferase</keyword>
<feature type="active site" description="Proton acceptor; via carboxylate" evidence="4">
    <location>
        <position position="412"/>
    </location>
</feature>
<dbReference type="Pfam" id="PF13530">
    <property type="entry name" value="SCP2_2"/>
    <property type="match status" value="1"/>
</dbReference>
<dbReference type="InterPro" id="IPR016181">
    <property type="entry name" value="Acyl_CoA_acyltransferase"/>
</dbReference>
<comment type="similarity">
    <text evidence="1 4">Belongs to the acetyltransferase Eis family.</text>
</comment>
<keyword evidence="2 4" id="KW-0808">Transferase</keyword>
<feature type="binding site" evidence="4">
    <location>
        <begin position="117"/>
        <end position="118"/>
    </location>
    <ligand>
        <name>acetyl-CoA</name>
        <dbReference type="ChEBI" id="CHEBI:57288"/>
    </ligand>
</feature>
<gene>
    <name evidence="6" type="ORF">G4Z16_23310</name>
</gene>
<dbReference type="InterPro" id="IPR041380">
    <property type="entry name" value="Acetyltransf_17"/>
</dbReference>
<dbReference type="PANTHER" id="PTHR37817:SF1">
    <property type="entry name" value="N-ACETYLTRANSFERASE EIS"/>
    <property type="match status" value="1"/>
</dbReference>
<dbReference type="InterPro" id="IPR036527">
    <property type="entry name" value="SCP2_sterol-bd_dom_sf"/>
</dbReference>
<name>A0A7T1T9F4_9ACTN</name>
<dbReference type="SUPFAM" id="SSF55729">
    <property type="entry name" value="Acyl-CoA N-acyltransferases (Nat)"/>
    <property type="match status" value="1"/>
</dbReference>
<evidence type="ECO:0000256" key="2">
    <source>
        <dbReference type="ARBA" id="ARBA00022679"/>
    </source>
</evidence>
<sequence length="412" mass="45113">MTTELRMLSGSEWDSWFDGILRAFAAVGTHERELHRELTEMDRSLGAWDGGKLVGSASLISFRMTVPGGALVPSAGLSMVHVAPTHRRRGILRSMMRRQLDETREAGAEPLSLLTASEPDIYGRFGYGMAARRLDADIDTTRVTLRPPPGSDRLRMRLADDAASVSDACESVYARRVPERAGMLERAPGWERRPLLDDPESRGGATKLACVLAEDESGEVRGYARYALKGSWDEDGVPRGTVLLRDLEALDTAAYGAVWRYLFEIDLMAGISVRDRPVDDPWLHMVGDRVRLCRPRWRDSLFARPVEVGAALAARAYTVPVDVVLDVEDTFCPWNEGRWRLSGDAGGATCERTGDAADLALSVRELGEAYLGGTALRTLGAAGRVRELRPGALNAASTAFATDQAPWLSHGF</sequence>
<dbReference type="InterPro" id="IPR051554">
    <property type="entry name" value="Acetyltransferase_Eis"/>
</dbReference>
<keyword evidence="7" id="KW-1185">Reference proteome</keyword>
<dbReference type="AlphaFoldDB" id="A0A7T1T9F4"/>
<dbReference type="CDD" id="cd04301">
    <property type="entry name" value="NAT_SF"/>
    <property type="match status" value="1"/>
</dbReference>
<evidence type="ECO:0000313" key="6">
    <source>
        <dbReference type="EMBL" id="QPP08851.1"/>
    </source>
</evidence>
<dbReference type="InterPro" id="IPR000182">
    <property type="entry name" value="GNAT_dom"/>
</dbReference>
<evidence type="ECO:0000256" key="4">
    <source>
        <dbReference type="HAMAP-Rule" id="MF_01812"/>
    </source>
</evidence>
<feature type="binding site" evidence="4">
    <location>
        <begin position="88"/>
        <end position="93"/>
    </location>
    <ligand>
        <name>acetyl-CoA</name>
        <dbReference type="ChEBI" id="CHEBI:57288"/>
    </ligand>
</feature>
<feature type="active site" description="Proton donor" evidence="4">
    <location>
        <position position="122"/>
    </location>
</feature>
<dbReference type="PROSITE" id="PS51186">
    <property type="entry name" value="GNAT"/>
    <property type="match status" value="1"/>
</dbReference>
<dbReference type="HAMAP" id="MF_01812">
    <property type="entry name" value="Eis"/>
    <property type="match status" value="1"/>
</dbReference>
<evidence type="ECO:0000256" key="1">
    <source>
        <dbReference type="ARBA" id="ARBA00009213"/>
    </source>
</evidence>
<dbReference type="Pfam" id="PF17668">
    <property type="entry name" value="Acetyltransf_17"/>
    <property type="match status" value="1"/>
</dbReference>
<proteinExistence type="inferred from homology"/>
<protein>
    <submittedName>
        <fullName evidence="6">GNAT family N-acetyltransferase</fullName>
    </submittedName>
</protein>
<dbReference type="SUPFAM" id="SSF55718">
    <property type="entry name" value="SCP-like"/>
    <property type="match status" value="1"/>
</dbReference>
<evidence type="ECO:0000259" key="5">
    <source>
        <dbReference type="PROSITE" id="PS51186"/>
    </source>
</evidence>
<comment type="subunit">
    <text evidence="4">Homohexamer; trimer of dimers.</text>
</comment>
<dbReference type="FunFam" id="3.30.1050.10:FF:000008">
    <property type="entry name" value="N-acetyltransferase Eis"/>
    <property type="match status" value="1"/>
</dbReference>
<dbReference type="RefSeq" id="WP_197352631.1">
    <property type="nucleotide sequence ID" value="NZ_CP048882.1"/>
</dbReference>
<evidence type="ECO:0000256" key="3">
    <source>
        <dbReference type="ARBA" id="ARBA00023315"/>
    </source>
</evidence>
<dbReference type="Proteomes" id="UP000595046">
    <property type="component" value="Chromosome"/>
</dbReference>
<dbReference type="InterPro" id="IPR022902">
    <property type="entry name" value="NAcTrfase_Eis"/>
</dbReference>
<dbReference type="NCBIfam" id="NF002367">
    <property type="entry name" value="PRK01346.1-4"/>
    <property type="match status" value="1"/>
</dbReference>
<reference evidence="7" key="1">
    <citation type="submission" date="2020-02" db="EMBL/GenBank/DDBJ databases">
        <title>Streptomyces sp. ASO4wet.</title>
        <authorList>
            <person name="Risdian C."/>
            <person name="Landwehr W."/>
            <person name="Schupp P."/>
            <person name="Wink J."/>
        </authorList>
    </citation>
    <scope>NUCLEOTIDE SEQUENCE [LARGE SCALE GENOMIC DNA]</scope>
    <source>
        <strain evidence="7">ASO4wet</strain>
    </source>
</reference>
<dbReference type="KEGG" id="sbat:G4Z16_23310"/>
<dbReference type="Pfam" id="PF13527">
    <property type="entry name" value="Acetyltransf_9"/>
    <property type="match status" value="1"/>
</dbReference>
<feature type="binding site" evidence="4">
    <location>
        <begin position="80"/>
        <end position="82"/>
    </location>
    <ligand>
        <name>acetyl-CoA</name>
        <dbReference type="ChEBI" id="CHEBI:57288"/>
    </ligand>
</feature>